<accession>A0A1H2UGG2</accession>
<keyword evidence="2" id="KW-1185">Reference proteome</keyword>
<organism evidence="1 2">
    <name type="scientific">Lutibacter oricola</name>
    <dbReference type="NCBI Taxonomy" id="762486"/>
    <lineage>
        <taxon>Bacteria</taxon>
        <taxon>Pseudomonadati</taxon>
        <taxon>Bacteroidota</taxon>
        <taxon>Flavobacteriia</taxon>
        <taxon>Flavobacteriales</taxon>
        <taxon>Flavobacteriaceae</taxon>
        <taxon>Lutibacter</taxon>
    </lineage>
</organism>
<evidence type="ECO:0000313" key="2">
    <source>
        <dbReference type="Proteomes" id="UP000199595"/>
    </source>
</evidence>
<dbReference type="AlphaFoldDB" id="A0A1H2UGG2"/>
<dbReference type="STRING" id="762486.SAMN05444411_101953"/>
<dbReference type="EMBL" id="FNNJ01000001">
    <property type="protein sequence ID" value="SDW54644.1"/>
    <property type="molecule type" value="Genomic_DNA"/>
</dbReference>
<dbReference type="OrthoDB" id="1148707at2"/>
<proteinExistence type="predicted"/>
<evidence type="ECO:0000313" key="1">
    <source>
        <dbReference type="EMBL" id="SDW54644.1"/>
    </source>
</evidence>
<dbReference type="RefSeq" id="WP_090120233.1">
    <property type="nucleotide sequence ID" value="NZ_FNNJ01000001.1"/>
</dbReference>
<dbReference type="Proteomes" id="UP000199595">
    <property type="component" value="Unassembled WGS sequence"/>
</dbReference>
<reference evidence="1 2" key="1">
    <citation type="submission" date="2016-10" db="EMBL/GenBank/DDBJ databases">
        <authorList>
            <person name="de Groot N.N."/>
        </authorList>
    </citation>
    <scope>NUCLEOTIDE SEQUENCE [LARGE SCALE GENOMIC DNA]</scope>
    <source>
        <strain evidence="1 2">DSM 24956</strain>
    </source>
</reference>
<protein>
    <recommendedName>
        <fullName evidence="3">Lipoprotein</fullName>
    </recommendedName>
</protein>
<sequence>MKKVLYLIIIVTTLFSCSKTEIKVPVLAYEGIQELHNHSQVWLFFEIKNNDTIAKVNRKNTISTTHWIFNIDKKLPLKAITPTLTKLKYKHANGIHSKEGMSNYFSYSDTISKKLSFIEFDKTEYKTDSLQSKYFIKTNAKDYLKYNNINITFNPNNLWINDGKFEKEDFKKLLLEYVDFSAEGKQTMLHTNYNQNLTYQDYLYYKTLLLSINQPAILINPLEFVFDPNKVPDCGCE</sequence>
<dbReference type="PROSITE" id="PS51257">
    <property type="entry name" value="PROKAR_LIPOPROTEIN"/>
    <property type="match status" value="1"/>
</dbReference>
<gene>
    <name evidence="1" type="ORF">SAMN05444411_101953</name>
</gene>
<name>A0A1H2UGG2_9FLAO</name>
<evidence type="ECO:0008006" key="3">
    <source>
        <dbReference type="Google" id="ProtNLM"/>
    </source>
</evidence>